<keyword evidence="2" id="KW-1185">Reference proteome</keyword>
<dbReference type="EMBL" id="JACRSS010000002">
    <property type="protein sequence ID" value="MBC8538343.1"/>
    <property type="molecule type" value="Genomic_DNA"/>
</dbReference>
<organism evidence="1 2">
    <name type="scientific">Guopingia tenuis</name>
    <dbReference type="NCBI Taxonomy" id="2763656"/>
    <lineage>
        <taxon>Bacteria</taxon>
        <taxon>Bacillati</taxon>
        <taxon>Bacillota</taxon>
        <taxon>Clostridia</taxon>
        <taxon>Christensenellales</taxon>
        <taxon>Christensenellaceae</taxon>
        <taxon>Guopingia</taxon>
    </lineage>
</organism>
<dbReference type="RefSeq" id="WP_249280121.1">
    <property type="nucleotide sequence ID" value="NZ_JACRSS010000002.1"/>
</dbReference>
<dbReference type="AlphaFoldDB" id="A0A926DGK9"/>
<accession>A0A926DGK9</accession>
<dbReference type="PANTHER" id="PTHR36842">
    <property type="entry name" value="PROTEIN TOLB HOMOLOG"/>
    <property type="match status" value="1"/>
</dbReference>
<reference evidence="1" key="1">
    <citation type="submission" date="2020-08" db="EMBL/GenBank/DDBJ databases">
        <title>Genome public.</title>
        <authorList>
            <person name="Liu C."/>
            <person name="Sun Q."/>
        </authorList>
    </citation>
    <scope>NUCLEOTIDE SEQUENCE</scope>
    <source>
        <strain evidence="1">NSJ-63</strain>
    </source>
</reference>
<protein>
    <submittedName>
        <fullName evidence="1">Uncharacterized protein</fullName>
    </submittedName>
</protein>
<dbReference type="Proteomes" id="UP000617951">
    <property type="component" value="Unassembled WGS sequence"/>
</dbReference>
<comment type="caution">
    <text evidence="1">The sequence shown here is derived from an EMBL/GenBank/DDBJ whole genome shotgun (WGS) entry which is preliminary data.</text>
</comment>
<evidence type="ECO:0000313" key="1">
    <source>
        <dbReference type="EMBL" id="MBC8538343.1"/>
    </source>
</evidence>
<dbReference type="PANTHER" id="PTHR36842:SF1">
    <property type="entry name" value="PROTEIN TOLB"/>
    <property type="match status" value="1"/>
</dbReference>
<evidence type="ECO:0000313" key="2">
    <source>
        <dbReference type="Proteomes" id="UP000617951"/>
    </source>
</evidence>
<proteinExistence type="predicted"/>
<dbReference type="SUPFAM" id="SSF82171">
    <property type="entry name" value="DPP6 N-terminal domain-like"/>
    <property type="match status" value="1"/>
</dbReference>
<dbReference type="InterPro" id="IPR011042">
    <property type="entry name" value="6-blade_b-propeller_TolB-like"/>
</dbReference>
<name>A0A926DGK9_9FIRM</name>
<dbReference type="Gene3D" id="2.120.10.30">
    <property type="entry name" value="TolB, C-terminal domain"/>
    <property type="match status" value="1"/>
</dbReference>
<gene>
    <name evidence="1" type="ORF">H8693_05280</name>
</gene>
<sequence>MALFRKYRQKRRRRIARKSYRRRGAGLRSFRGSRAYPFVLLEGAAAGLVAAVLLVVFLLVPALSGQPKSDPDAIVPGEFVDPETGTEADIKENDLSSLQNEAVIQYKTINDAYLCGEEIVFSSASVRDGVAFYDKLVVYNTATQESQEISGINVKYDNIVWTRLTPDFLVWVDSNDDGGGRIMLYNRAEGKSYLVKEYAYALPQISVSGEYLAFWQQAGESTDRLYLYHMPTREGVAVKVYDGMASVTGSAHVSEGGLVYAVPYMENEIQKCRIYVQPLDGGAEVAYEPGRYAYSPKMNGNYIAFLSSTSGPPRDIYLMEKGGETKLIESGVLNFDMGQDFLAYTKDQNVYIYVFATGQKYRLNTDISRGRLASVCGDMVAWYDVTSESDVDVVKYAKAVW</sequence>